<evidence type="ECO:0000313" key="8">
    <source>
        <dbReference type="Proteomes" id="UP000447876"/>
    </source>
</evidence>
<dbReference type="Gene3D" id="1.10.155.10">
    <property type="entry name" value="Chemotaxis receptor methyltransferase CheR, N-terminal domain"/>
    <property type="match status" value="1"/>
</dbReference>
<dbReference type="Proteomes" id="UP000447876">
    <property type="component" value="Unassembled WGS sequence"/>
</dbReference>
<dbReference type="InterPro" id="IPR000780">
    <property type="entry name" value="CheR_MeTrfase"/>
</dbReference>
<dbReference type="InterPro" id="IPR026024">
    <property type="entry name" value="Chemotaxis_MeTrfase_CheR"/>
</dbReference>
<evidence type="ECO:0000259" key="6">
    <source>
        <dbReference type="PROSITE" id="PS50123"/>
    </source>
</evidence>
<dbReference type="InterPro" id="IPR022641">
    <property type="entry name" value="CheR_N"/>
</dbReference>
<feature type="domain" description="CheR-type methyltransferase" evidence="6">
    <location>
        <begin position="1"/>
        <end position="271"/>
    </location>
</feature>
<proteinExistence type="predicted"/>
<dbReference type="Pfam" id="PF03705">
    <property type="entry name" value="CheR_N"/>
    <property type="match status" value="1"/>
</dbReference>
<dbReference type="Gene3D" id="3.40.50.150">
    <property type="entry name" value="Vaccinia Virus protein VP39"/>
    <property type="match status" value="1"/>
</dbReference>
<dbReference type="EMBL" id="WNZW01000001">
    <property type="protein sequence ID" value="MUG43683.1"/>
    <property type="molecule type" value="Genomic_DNA"/>
</dbReference>
<dbReference type="InterPro" id="IPR029063">
    <property type="entry name" value="SAM-dependent_MTases_sf"/>
</dbReference>
<dbReference type="PROSITE" id="PS50123">
    <property type="entry name" value="CHER"/>
    <property type="match status" value="1"/>
</dbReference>
<evidence type="ECO:0000313" key="7">
    <source>
        <dbReference type="EMBL" id="MUG43683.1"/>
    </source>
</evidence>
<accession>A0A7X2YXQ8</accession>
<reference evidence="7 8" key="1">
    <citation type="submission" date="2019-11" db="EMBL/GenBank/DDBJ databases">
        <title>Draft genome sequences of five Paenibacillus species of dairy origin.</title>
        <authorList>
            <person name="Olajide A.M."/>
            <person name="Chen S."/>
            <person name="Lapointe G."/>
        </authorList>
    </citation>
    <scope>NUCLEOTIDE SEQUENCE [LARGE SCALE GENOMIC DNA]</scope>
    <source>
        <strain evidence="7 8">12CR55</strain>
    </source>
</reference>
<dbReference type="OrthoDB" id="9816309at2"/>
<gene>
    <name evidence="7" type="ORF">GNP95_01475</name>
</gene>
<dbReference type="EC" id="2.1.1.80" evidence="2"/>
<dbReference type="PIRSF" id="PIRSF000410">
    <property type="entry name" value="CheR"/>
    <property type="match status" value="1"/>
</dbReference>
<dbReference type="PRINTS" id="PR00996">
    <property type="entry name" value="CHERMTFRASE"/>
</dbReference>
<dbReference type="CDD" id="cd02440">
    <property type="entry name" value="AdoMet_MTases"/>
    <property type="match status" value="1"/>
</dbReference>
<name>A0A7X2YXQ8_9BACL</name>
<dbReference type="PANTHER" id="PTHR24422">
    <property type="entry name" value="CHEMOTAXIS PROTEIN METHYLTRANSFERASE"/>
    <property type="match status" value="1"/>
</dbReference>
<comment type="catalytic activity">
    <reaction evidence="1">
        <text>L-glutamyl-[protein] + S-adenosyl-L-methionine = [protein]-L-glutamate 5-O-methyl ester + S-adenosyl-L-homocysteine</text>
        <dbReference type="Rhea" id="RHEA:24452"/>
        <dbReference type="Rhea" id="RHEA-COMP:10208"/>
        <dbReference type="Rhea" id="RHEA-COMP:10311"/>
        <dbReference type="ChEBI" id="CHEBI:29973"/>
        <dbReference type="ChEBI" id="CHEBI:57856"/>
        <dbReference type="ChEBI" id="CHEBI:59789"/>
        <dbReference type="ChEBI" id="CHEBI:82795"/>
        <dbReference type="EC" id="2.1.1.80"/>
    </reaction>
</comment>
<keyword evidence="5" id="KW-0949">S-adenosyl-L-methionine</keyword>
<dbReference type="AlphaFoldDB" id="A0A7X2YXQ8"/>
<dbReference type="SUPFAM" id="SSF47757">
    <property type="entry name" value="Chemotaxis receptor methyltransferase CheR, N-terminal domain"/>
    <property type="match status" value="1"/>
</dbReference>
<dbReference type="InterPro" id="IPR050903">
    <property type="entry name" value="Bact_Chemotaxis_MeTrfase"/>
</dbReference>
<dbReference type="GO" id="GO:0008983">
    <property type="term" value="F:protein-glutamate O-methyltransferase activity"/>
    <property type="evidence" value="ECO:0007669"/>
    <property type="project" value="UniProtKB-EC"/>
</dbReference>
<evidence type="ECO:0000256" key="1">
    <source>
        <dbReference type="ARBA" id="ARBA00001541"/>
    </source>
</evidence>
<evidence type="ECO:0000256" key="3">
    <source>
        <dbReference type="ARBA" id="ARBA00022603"/>
    </source>
</evidence>
<comment type="caution">
    <text evidence="7">The sequence shown here is derived from an EMBL/GenBank/DDBJ whole genome shotgun (WGS) entry which is preliminary data.</text>
</comment>
<dbReference type="InterPro" id="IPR022642">
    <property type="entry name" value="CheR_C"/>
</dbReference>
<dbReference type="PANTHER" id="PTHR24422:SF19">
    <property type="entry name" value="CHEMOTAXIS PROTEIN METHYLTRANSFERASE"/>
    <property type="match status" value="1"/>
</dbReference>
<dbReference type="InterPro" id="IPR036804">
    <property type="entry name" value="CheR_N_sf"/>
</dbReference>
<keyword evidence="4 7" id="KW-0808">Transferase</keyword>
<dbReference type="RefSeq" id="WP_155609153.1">
    <property type="nucleotide sequence ID" value="NZ_WNZW01000001.1"/>
</dbReference>
<evidence type="ECO:0000256" key="2">
    <source>
        <dbReference type="ARBA" id="ARBA00012534"/>
    </source>
</evidence>
<dbReference type="GO" id="GO:0032259">
    <property type="term" value="P:methylation"/>
    <property type="evidence" value="ECO:0007669"/>
    <property type="project" value="UniProtKB-KW"/>
</dbReference>
<sequence>MFTITDREFAQLASYIHSNSGIYLKPEKKMLVLGRLHQVLLQLGLDNFTDYYEYLVSDQSGAAMGTLINKITTNHTFFMREANHFHYFKNHVLPYLKQTVASRDLRIWSAGCSTGEEPYCLAMLMDEYFGISKKEWDTKLLATDISDKVLSLARQGIYEKGTIGNLPKHWRNTYFTKLDEDRVQIAEGIRREIIFRRFNLMSLRFPFRRKFHVIFCRNVMIYFDNRTKAELIQRFYDWLEPGGYLFIGHSETIDKTQSRFHYVMPAVFRKN</sequence>
<evidence type="ECO:0000256" key="5">
    <source>
        <dbReference type="ARBA" id="ARBA00022691"/>
    </source>
</evidence>
<keyword evidence="3 7" id="KW-0489">Methyltransferase</keyword>
<dbReference type="Pfam" id="PF01739">
    <property type="entry name" value="CheR"/>
    <property type="match status" value="1"/>
</dbReference>
<organism evidence="7 8">
    <name type="scientific">Paenibacillus woosongensis</name>
    <dbReference type="NCBI Taxonomy" id="307580"/>
    <lineage>
        <taxon>Bacteria</taxon>
        <taxon>Bacillati</taxon>
        <taxon>Bacillota</taxon>
        <taxon>Bacilli</taxon>
        <taxon>Bacillales</taxon>
        <taxon>Paenibacillaceae</taxon>
        <taxon>Paenibacillus</taxon>
    </lineage>
</organism>
<dbReference type="SMART" id="SM00138">
    <property type="entry name" value="MeTrc"/>
    <property type="match status" value="1"/>
</dbReference>
<protein>
    <recommendedName>
        <fullName evidence="2">protein-glutamate O-methyltransferase</fullName>
        <ecNumber evidence="2">2.1.1.80</ecNumber>
    </recommendedName>
</protein>
<evidence type="ECO:0000256" key="4">
    <source>
        <dbReference type="ARBA" id="ARBA00022679"/>
    </source>
</evidence>
<dbReference type="SUPFAM" id="SSF53335">
    <property type="entry name" value="S-adenosyl-L-methionine-dependent methyltransferases"/>
    <property type="match status" value="1"/>
</dbReference>